<dbReference type="Gene3D" id="1.25.10.10">
    <property type="entry name" value="Leucine-rich Repeat Variant"/>
    <property type="match status" value="2"/>
</dbReference>
<dbReference type="InterPro" id="IPR016024">
    <property type="entry name" value="ARM-type_fold"/>
</dbReference>
<organism evidence="5 6">
    <name type="scientific">Boothiomyces macroporosus</name>
    <dbReference type="NCBI Taxonomy" id="261099"/>
    <lineage>
        <taxon>Eukaryota</taxon>
        <taxon>Fungi</taxon>
        <taxon>Fungi incertae sedis</taxon>
        <taxon>Chytridiomycota</taxon>
        <taxon>Chytridiomycota incertae sedis</taxon>
        <taxon>Chytridiomycetes</taxon>
        <taxon>Rhizophydiales</taxon>
        <taxon>Terramycetaceae</taxon>
        <taxon>Boothiomyces</taxon>
    </lineage>
</organism>
<comment type="caution">
    <text evidence="5">The sequence shown here is derived from an EMBL/GenBank/DDBJ whole genome shotgun (WGS) entry which is preliminary data.</text>
</comment>
<evidence type="ECO:0000259" key="4">
    <source>
        <dbReference type="Pfam" id="PF11701"/>
    </source>
</evidence>
<dbReference type="InterPro" id="IPR011989">
    <property type="entry name" value="ARM-like"/>
</dbReference>
<keyword evidence="6" id="KW-1185">Reference proteome</keyword>
<dbReference type="PANTHER" id="PTHR45994">
    <property type="entry name" value="FI21225P1"/>
    <property type="match status" value="1"/>
</dbReference>
<dbReference type="EMBL" id="JADGKB010000053">
    <property type="protein sequence ID" value="KAJ3256269.1"/>
    <property type="molecule type" value="Genomic_DNA"/>
</dbReference>
<dbReference type="SUPFAM" id="SSF48371">
    <property type="entry name" value="ARM repeat"/>
    <property type="match status" value="3"/>
</dbReference>
<sequence length="814" mass="90545">MTENDDVEEITNKLNSTGIDHELLLKRAKAFRSAGDLISALNDTRNSLQIKESEAGKIMLEVLLKEIAQQRNPNSIESLLEDMGEMEIASKRLDASKKLLYILQDPGICERFATIDSFKMLVSLAQMEREPEMRLKLLQLLSTISSYSAVIDYFVENIDSTILKDLLTENDDSNMQFATDCFATYLGNYARRNQNSIEKSGSLVKVYYDRCQYQSSELVQLSAYKGLIKILMNEKLVLNFLSIENLDILKNLYSKSENYQSITVAILACCFSQISRENEERITRQFQDAIGQMIDTNQQKLGLMALSTLFQANPKVGGNILLKEGFLDNILDIIDTEPEDIQYLTIEVLSAACNLPQAKKLIAEMSSSYLLKCLSKKTAERIRIVASLALVKIMSIDPTVQRELLTKEDIGTFFSSILNDKSSSASNKAAAIEALAYLSVHPSIKEKIVKDQNLIASLKSLAQNGDRTTQYGIVLIISNLTMYRKKLTEEEKQLKKLHNFANNAPDEDPLDNDENVAKRITRLVGENIIPVLVNIKPDSDNFKEAIANIFLNIATNVPLRGAIVQSGAIKVLLRIASGSNVQVGMIAAHAIAKVGVTTNPALAFKGELASEVIRPLMNVIVNSNSGLAKFESLLALTNLAGMDDVVRNRIVQLDGLPTLLSLQFSDHHLIRRAATEALCNMIFHPVVFAKYMDKIADQPLQIMVALSDDDDDLTRRAASGLLAVLSSEPEAIPLLVTHKRFFEILANLMSSENEELVHRATEIIKNISGTERFCKMIPIDTLEYVKMYKGYKNPAVAQSCEIILKNTSALGIKV</sequence>
<comment type="subcellular location">
    <subcellularLocation>
        <location evidence="1">Cytoplasm</location>
    </subcellularLocation>
</comment>
<name>A0AAD5UI24_9FUNG</name>
<evidence type="ECO:0000256" key="2">
    <source>
        <dbReference type="ARBA" id="ARBA00022490"/>
    </source>
</evidence>
<evidence type="ECO:0000256" key="1">
    <source>
        <dbReference type="ARBA" id="ARBA00004496"/>
    </source>
</evidence>
<evidence type="ECO:0000313" key="6">
    <source>
        <dbReference type="Proteomes" id="UP001210925"/>
    </source>
</evidence>
<dbReference type="InterPro" id="IPR024660">
    <property type="entry name" value="UCS_central_dom"/>
</dbReference>
<dbReference type="Pfam" id="PF11701">
    <property type="entry name" value="UNC45-central"/>
    <property type="match status" value="1"/>
</dbReference>
<dbReference type="SMART" id="SM00185">
    <property type="entry name" value="ARM"/>
    <property type="match status" value="4"/>
</dbReference>
<keyword evidence="2" id="KW-0963">Cytoplasm</keyword>
<dbReference type="Proteomes" id="UP001210925">
    <property type="component" value="Unassembled WGS sequence"/>
</dbReference>
<feature type="domain" description="UNC-45/Cro1/She4 central" evidence="4">
    <location>
        <begin position="248"/>
        <end position="393"/>
    </location>
</feature>
<proteinExistence type="predicted"/>
<dbReference type="InterPro" id="IPR000225">
    <property type="entry name" value="Armadillo"/>
</dbReference>
<dbReference type="GO" id="GO:0051879">
    <property type="term" value="F:Hsp90 protein binding"/>
    <property type="evidence" value="ECO:0007669"/>
    <property type="project" value="TreeGrafter"/>
</dbReference>
<dbReference type="GO" id="GO:0005737">
    <property type="term" value="C:cytoplasm"/>
    <property type="evidence" value="ECO:0007669"/>
    <property type="project" value="UniProtKB-SubCell"/>
</dbReference>
<evidence type="ECO:0000256" key="3">
    <source>
        <dbReference type="ARBA" id="ARBA00022803"/>
    </source>
</evidence>
<protein>
    <recommendedName>
        <fullName evidence="4">UNC-45/Cro1/She4 central domain-containing protein</fullName>
    </recommendedName>
</protein>
<keyword evidence="3" id="KW-0802">TPR repeat</keyword>
<evidence type="ECO:0000313" key="5">
    <source>
        <dbReference type="EMBL" id="KAJ3256269.1"/>
    </source>
</evidence>
<reference evidence="5" key="1">
    <citation type="submission" date="2020-05" db="EMBL/GenBank/DDBJ databases">
        <title>Phylogenomic resolution of chytrid fungi.</title>
        <authorList>
            <person name="Stajich J.E."/>
            <person name="Amses K."/>
            <person name="Simmons R."/>
            <person name="Seto K."/>
            <person name="Myers J."/>
            <person name="Bonds A."/>
            <person name="Quandt C.A."/>
            <person name="Barry K."/>
            <person name="Liu P."/>
            <person name="Grigoriev I."/>
            <person name="Longcore J.E."/>
            <person name="James T.Y."/>
        </authorList>
    </citation>
    <scope>NUCLEOTIDE SEQUENCE</scope>
    <source>
        <strain evidence="5">PLAUS21</strain>
    </source>
</reference>
<accession>A0AAD5UI24</accession>
<dbReference type="AlphaFoldDB" id="A0AAD5UI24"/>
<dbReference type="PANTHER" id="PTHR45994:SF1">
    <property type="entry name" value="FI21225P1"/>
    <property type="match status" value="1"/>
</dbReference>
<gene>
    <name evidence="5" type="ORF">HK103_005632</name>
</gene>